<dbReference type="Proteomes" id="UP000263642">
    <property type="component" value="Unassembled WGS sequence"/>
</dbReference>
<reference evidence="1 2" key="1">
    <citation type="journal article" date="2018" name="Nat. Biotechnol.">
        <title>A standardized bacterial taxonomy based on genome phylogeny substantially revises the tree of life.</title>
        <authorList>
            <person name="Parks D.H."/>
            <person name="Chuvochina M."/>
            <person name="Waite D.W."/>
            <person name="Rinke C."/>
            <person name="Skarshewski A."/>
            <person name="Chaumeil P.A."/>
            <person name="Hugenholtz P."/>
        </authorList>
    </citation>
    <scope>NUCLEOTIDE SEQUENCE [LARGE SCALE GENOMIC DNA]</scope>
    <source>
        <strain evidence="1">UBA9375</strain>
    </source>
</reference>
<evidence type="ECO:0000313" key="2">
    <source>
        <dbReference type="Proteomes" id="UP000263642"/>
    </source>
</evidence>
<name>A0A3D3RI32_9PLAN</name>
<organism evidence="1 2">
    <name type="scientific">Gimesia maris</name>
    <dbReference type="NCBI Taxonomy" id="122"/>
    <lineage>
        <taxon>Bacteria</taxon>
        <taxon>Pseudomonadati</taxon>
        <taxon>Planctomycetota</taxon>
        <taxon>Planctomycetia</taxon>
        <taxon>Planctomycetales</taxon>
        <taxon>Planctomycetaceae</taxon>
        <taxon>Gimesia</taxon>
    </lineage>
</organism>
<gene>
    <name evidence="1" type="ORF">DIT97_33590</name>
</gene>
<proteinExistence type="predicted"/>
<sequence length="162" mass="19277">MNSEFHIILTLEEIRVISFYEFNSIYKTIGDVISEGKRRFEEAMGIEPKYFRLYLEWLYMEKGLKWNYRAEVTAPYEGNYHVNLKQAGFWMSILADSNSLQNAKKNFEKLKITDDCLENARLCFAPFNDSHVSDFLVCHSYFKKLLDIKLCEGKDFLCRIWH</sequence>
<protein>
    <submittedName>
        <fullName evidence="1">Uncharacterized protein</fullName>
    </submittedName>
</protein>
<dbReference type="EMBL" id="DQAY01000204">
    <property type="protein sequence ID" value="HCO27697.1"/>
    <property type="molecule type" value="Genomic_DNA"/>
</dbReference>
<accession>A0A3D3RI32</accession>
<comment type="caution">
    <text evidence="1">The sequence shown here is derived from an EMBL/GenBank/DDBJ whole genome shotgun (WGS) entry which is preliminary data.</text>
</comment>
<evidence type="ECO:0000313" key="1">
    <source>
        <dbReference type="EMBL" id="HCO27697.1"/>
    </source>
</evidence>
<dbReference type="AlphaFoldDB" id="A0A3D3RI32"/>